<sequence>MRRKDINVNMRFCSNCEEDLRLCALLLALQILKDFLHGCPYRARAYLLALLHGPTWHSPTTHEGFDLEKHGHTYVVHPSIWPLLHSPLA</sequence>
<evidence type="ECO:0000313" key="2">
    <source>
        <dbReference type="Proteomes" id="UP000053732"/>
    </source>
</evidence>
<reference evidence="1 2" key="1">
    <citation type="journal article" date="2014" name="Nat. Commun.">
        <title>Multiple recent horizontal transfers of a large genomic region in cheese making fungi.</title>
        <authorList>
            <person name="Cheeseman K."/>
            <person name="Ropars J."/>
            <person name="Renault P."/>
            <person name="Dupont J."/>
            <person name="Gouzy J."/>
            <person name="Branca A."/>
            <person name="Abraham A.L."/>
            <person name="Ceppi M."/>
            <person name="Conseiller E."/>
            <person name="Debuchy R."/>
            <person name="Malagnac F."/>
            <person name="Goarin A."/>
            <person name="Silar P."/>
            <person name="Lacoste S."/>
            <person name="Sallet E."/>
            <person name="Bensimon A."/>
            <person name="Giraud T."/>
            <person name="Brygoo Y."/>
        </authorList>
    </citation>
    <scope>NUCLEOTIDE SEQUENCE [LARGE SCALE GENOMIC DNA]</scope>
    <source>
        <strain evidence="2">FM 013</strain>
    </source>
</reference>
<proteinExistence type="predicted"/>
<accession>A0A0G4PT81</accession>
<organism evidence="1 2">
    <name type="scientific">Penicillium camemberti (strain FM 013)</name>
    <dbReference type="NCBI Taxonomy" id="1429867"/>
    <lineage>
        <taxon>Eukaryota</taxon>
        <taxon>Fungi</taxon>
        <taxon>Dikarya</taxon>
        <taxon>Ascomycota</taxon>
        <taxon>Pezizomycotina</taxon>
        <taxon>Eurotiomycetes</taxon>
        <taxon>Eurotiomycetidae</taxon>
        <taxon>Eurotiales</taxon>
        <taxon>Aspergillaceae</taxon>
        <taxon>Penicillium</taxon>
    </lineage>
</organism>
<evidence type="ECO:0000313" key="1">
    <source>
        <dbReference type="EMBL" id="CRL29622.1"/>
    </source>
</evidence>
<gene>
    <name evidence="1" type="ORF">PCAMFM013_S038g000025</name>
</gene>
<dbReference type="EMBL" id="HG793171">
    <property type="protein sequence ID" value="CRL29622.1"/>
    <property type="molecule type" value="Genomic_DNA"/>
</dbReference>
<protein>
    <submittedName>
        <fullName evidence="1">Str. FM013</fullName>
    </submittedName>
</protein>
<keyword evidence="2" id="KW-1185">Reference proteome</keyword>
<dbReference type="Proteomes" id="UP000053732">
    <property type="component" value="Unassembled WGS sequence"/>
</dbReference>
<name>A0A0G4PT81_PENC3</name>
<dbReference type="AlphaFoldDB" id="A0A0G4PT81"/>